<organism evidence="2 3">
    <name type="scientific">Cycloclasticus pugetii</name>
    <dbReference type="NCBI Taxonomy" id="34068"/>
    <lineage>
        <taxon>Bacteria</taxon>
        <taxon>Pseudomonadati</taxon>
        <taxon>Pseudomonadota</taxon>
        <taxon>Gammaproteobacteria</taxon>
        <taxon>Thiotrichales</taxon>
        <taxon>Piscirickettsiaceae</taxon>
        <taxon>Cycloclasticus</taxon>
    </lineage>
</organism>
<gene>
    <name evidence="2" type="ORF">L196_08739</name>
</gene>
<evidence type="ECO:0000313" key="3">
    <source>
        <dbReference type="Proteomes" id="UP000015462"/>
    </source>
</evidence>
<sequence length="64" mass="7159">MANQIIKLSIVIAITGLSGSSIYRLAANNQFPKPIKLSSRSSGWLKAEIDDWLEERIKDSRKEA</sequence>
<keyword evidence="1" id="KW-0472">Membrane</keyword>
<proteinExistence type="predicted"/>
<dbReference type="AlphaFoldDB" id="A0AB33Z0I2"/>
<keyword evidence="1" id="KW-0812">Transmembrane</keyword>
<comment type="caution">
    <text evidence="2">The sequence shown here is derived from an EMBL/GenBank/DDBJ whole genome shotgun (WGS) entry which is preliminary data.</text>
</comment>
<protein>
    <submittedName>
        <fullName evidence="2">Regulatory protein, AlpA family</fullName>
    </submittedName>
</protein>
<dbReference type="InterPro" id="IPR010260">
    <property type="entry name" value="AlpA"/>
</dbReference>
<name>A0AB33Z0I2_9GAMM</name>
<feature type="transmembrane region" description="Helical" evidence="1">
    <location>
        <begin position="6"/>
        <end position="26"/>
    </location>
</feature>
<evidence type="ECO:0000256" key="1">
    <source>
        <dbReference type="SAM" id="Phobius"/>
    </source>
</evidence>
<dbReference type="InterPro" id="IPR052931">
    <property type="entry name" value="Prophage_regulatory_activator"/>
</dbReference>
<reference evidence="2 3" key="1">
    <citation type="journal article" date="2013" name="Genome Announc.">
        <title>Genome Sequence of the Pyrene- and Fluoranthene-Degrading Bacterium Cycloclasticus sp. Strain PY97M.</title>
        <authorList>
            <person name="Cui Z."/>
            <person name="Xu G."/>
            <person name="Li Q."/>
            <person name="Gao W."/>
            <person name="Zheng L."/>
        </authorList>
    </citation>
    <scope>NUCLEOTIDE SEQUENCE [LARGE SCALE GENOMIC DNA]</scope>
    <source>
        <strain evidence="2 3">PY97M</strain>
    </source>
</reference>
<dbReference type="PANTHER" id="PTHR36154">
    <property type="entry name" value="DNA-BINDING TRANSCRIPTIONAL ACTIVATOR ALPA"/>
    <property type="match status" value="1"/>
</dbReference>
<dbReference type="EMBL" id="ASHL01000007">
    <property type="protein sequence ID" value="EPD12679.1"/>
    <property type="molecule type" value="Genomic_DNA"/>
</dbReference>
<dbReference type="PANTHER" id="PTHR36154:SF1">
    <property type="entry name" value="DNA-BINDING TRANSCRIPTIONAL ACTIVATOR ALPA"/>
    <property type="match status" value="1"/>
</dbReference>
<keyword evidence="3" id="KW-1185">Reference proteome</keyword>
<dbReference type="Proteomes" id="UP000015462">
    <property type="component" value="Unassembled WGS sequence"/>
</dbReference>
<dbReference type="Gene3D" id="1.10.238.160">
    <property type="match status" value="1"/>
</dbReference>
<evidence type="ECO:0000313" key="2">
    <source>
        <dbReference type="EMBL" id="EPD12679.1"/>
    </source>
</evidence>
<accession>A0AB33Z0I2</accession>
<dbReference type="Pfam" id="PF05930">
    <property type="entry name" value="Phage_AlpA"/>
    <property type="match status" value="1"/>
</dbReference>
<keyword evidence="1" id="KW-1133">Transmembrane helix</keyword>
<dbReference type="RefSeq" id="WP_016390696.1">
    <property type="nucleotide sequence ID" value="NZ_JBLIAD010000006.1"/>
</dbReference>